<evidence type="ECO:0000313" key="2">
    <source>
        <dbReference type="EMBL" id="TGY92473.1"/>
    </source>
</evidence>
<dbReference type="SUPFAM" id="SSF56935">
    <property type="entry name" value="Porins"/>
    <property type="match status" value="1"/>
</dbReference>
<dbReference type="OrthoDB" id="6758483at2"/>
<protein>
    <submittedName>
        <fullName evidence="2">Porin</fullName>
    </submittedName>
</protein>
<evidence type="ECO:0000259" key="1">
    <source>
        <dbReference type="Pfam" id="PF13609"/>
    </source>
</evidence>
<feature type="domain" description="Porin" evidence="1">
    <location>
        <begin position="82"/>
        <end position="337"/>
    </location>
</feature>
<comment type="caution">
    <text evidence="2">The sequence shown here is derived from an EMBL/GenBank/DDBJ whole genome shotgun (WGS) entry which is preliminary data.</text>
</comment>
<dbReference type="Gene3D" id="2.40.160.10">
    <property type="entry name" value="Porin"/>
    <property type="match status" value="1"/>
</dbReference>
<dbReference type="GO" id="GO:0016020">
    <property type="term" value="C:membrane"/>
    <property type="evidence" value="ECO:0007669"/>
    <property type="project" value="InterPro"/>
</dbReference>
<dbReference type="Pfam" id="PF13609">
    <property type="entry name" value="Porin_4"/>
    <property type="match status" value="1"/>
</dbReference>
<name>A0A4S2H9T7_9PROT</name>
<keyword evidence="3" id="KW-1185">Reference proteome</keyword>
<reference evidence="2 3" key="1">
    <citation type="journal article" date="2013" name="Int. J. Syst. Evol. Microbiol.">
        <title>Marinicauda pacifica gen. nov., sp. nov., a prosthecate alphaproteobacterium of the family Hyphomonadaceae isolated from deep seawater.</title>
        <authorList>
            <person name="Zhang X.Y."/>
            <person name="Li G.W."/>
            <person name="Wang C.S."/>
            <person name="Zhang Y.J."/>
            <person name="Xu X.W."/>
            <person name="Li H."/>
            <person name="Liu A."/>
            <person name="Liu C."/>
            <person name="Xie B.B."/>
            <person name="Qin Q.L."/>
            <person name="Xu Z."/>
            <person name="Chen X.L."/>
            <person name="Zhou B.C."/>
            <person name="Zhang Y.Z."/>
        </authorList>
    </citation>
    <scope>NUCLEOTIDE SEQUENCE [LARGE SCALE GENOMIC DNA]</scope>
    <source>
        <strain evidence="2 3">P-1 km-3</strain>
    </source>
</reference>
<accession>A0A4S2H9T7</accession>
<dbReference type="Proteomes" id="UP000305451">
    <property type="component" value="Unassembled WGS sequence"/>
</dbReference>
<dbReference type="AlphaFoldDB" id="A0A4S2H9T7"/>
<dbReference type="GO" id="GO:0015288">
    <property type="term" value="F:porin activity"/>
    <property type="evidence" value="ECO:0007669"/>
    <property type="project" value="InterPro"/>
</dbReference>
<dbReference type="InterPro" id="IPR023614">
    <property type="entry name" value="Porin_dom_sf"/>
</dbReference>
<dbReference type="RefSeq" id="WP_135945608.1">
    <property type="nucleotide sequence ID" value="NZ_BMEI01000003.1"/>
</dbReference>
<dbReference type="InterPro" id="IPR033900">
    <property type="entry name" value="Gram_neg_porin_domain"/>
</dbReference>
<organism evidence="2 3">
    <name type="scientific">Marinicauda pacifica</name>
    <dbReference type="NCBI Taxonomy" id="1133559"/>
    <lineage>
        <taxon>Bacteria</taxon>
        <taxon>Pseudomonadati</taxon>
        <taxon>Pseudomonadota</taxon>
        <taxon>Alphaproteobacteria</taxon>
        <taxon>Maricaulales</taxon>
        <taxon>Maricaulaceae</taxon>
        <taxon>Marinicauda</taxon>
    </lineage>
</organism>
<sequence length="402" mass="41805">MDISGLAMISALASSQAAVEPFSQIDWSVEIAADAVISTEPASDAGMTPLGDVTLDIAGERIDSAGRRYGLAATVRAQADSERRGLARQVTPCAVQTEACSSLPGPAQAGLLTGLHRADLFDDGDSRVALESAYAYVKLAYFDVRVGRGEGAARLEADPLPGAFRLMRADGPRVDPGGLSIADTANTLSTNSAKLTVQSRRLAGLRASLSYTPEADDCGLDVCRPGPDRAGLAIGEVDDVIEAGLSFDHRFRTSGQRWTLALSASQGRASGEFAANHEDPWAVGARAIWSKGPVSLGAAWLSSNDGVDDGRYTSWAGSAAYETGPWLSALELSWARSDLVEAQGWTAQIGSSRVFDTGFVAGAGVRHSELDVDPGPANAGFAAASGRLTAGTLVFAEAGLRF</sequence>
<dbReference type="EMBL" id="SRXV01000003">
    <property type="protein sequence ID" value="TGY92473.1"/>
    <property type="molecule type" value="Genomic_DNA"/>
</dbReference>
<proteinExistence type="predicted"/>
<gene>
    <name evidence="2" type="ORF">E5162_12615</name>
</gene>
<evidence type="ECO:0000313" key="3">
    <source>
        <dbReference type="Proteomes" id="UP000305451"/>
    </source>
</evidence>